<dbReference type="NCBIfam" id="TIGR02474">
    <property type="entry name" value="pec_lyase"/>
    <property type="match status" value="1"/>
</dbReference>
<keyword evidence="2" id="KW-0456">Lyase</keyword>
<proteinExistence type="predicted"/>
<dbReference type="Pfam" id="PF09492">
    <property type="entry name" value="Pec_lyase"/>
    <property type="match status" value="1"/>
</dbReference>
<dbReference type="AlphaFoldDB" id="A0A449I0S0"/>
<dbReference type="RefSeq" id="WP_131751551.1">
    <property type="nucleotide sequence ID" value="NZ_CAACYH010000004.1"/>
</dbReference>
<name>A0A449I0S0_9BACE</name>
<feature type="signal peptide" evidence="1">
    <location>
        <begin position="1"/>
        <end position="19"/>
    </location>
</feature>
<dbReference type="InterPro" id="IPR012669">
    <property type="entry name" value="Pectate_lyase"/>
</dbReference>
<organism evidence="2 3">
    <name type="scientific">Prevotella heparinolytica</name>
    <dbReference type="NCBI Taxonomy" id="28113"/>
    <lineage>
        <taxon>Bacteria</taxon>
        <taxon>Pseudomonadati</taxon>
        <taxon>Bacteroidota</taxon>
        <taxon>Bacteroidia</taxon>
        <taxon>Bacteroidales</taxon>
        <taxon>Bacteroidaceae</taxon>
        <taxon>Bacteroides</taxon>
    </lineage>
</organism>
<dbReference type="EMBL" id="CAACYH010000004">
    <property type="protein sequence ID" value="VFB13035.1"/>
    <property type="molecule type" value="Genomic_DNA"/>
</dbReference>
<dbReference type="SUPFAM" id="SSF81853">
    <property type="entry name" value="Family 10 polysaccharide lyase"/>
    <property type="match status" value="1"/>
</dbReference>
<dbReference type="OrthoDB" id="9804686at2"/>
<feature type="chain" id="PRO_5019405893" evidence="1">
    <location>
        <begin position="20"/>
        <end position="375"/>
    </location>
</feature>
<accession>A0A449I0S0</accession>
<evidence type="ECO:0000313" key="2">
    <source>
        <dbReference type="EMBL" id="VFB13035.1"/>
    </source>
</evidence>
<sequence length="375" mass="43203">MKRIILYCAFLAGMVGAEAQETTTTYKDKQPYKSWVRMAAKLDDDFFKTAEAIRIADNVLLYQHTTGGWPKNVYMPAELSPKELEDVLHAKDDVNESTIDNSATSTEIRYLSRTYLATQIEKYRDAAIEGIRYILKSQYANGGFPQFWPRSKGYYTHITYNDNAMINVMKLLREVYEKQAPYTFMTDSLCRQARAAFDKGVECILKTQVRRNGKLTVWCAQHDEHTLAPAKARAYELPSLSGAESDDIILLLMSIPQPSKEIITAVEAAVDWLKESKIVGIKREDFINSQGKKDYRMVPCSPGDADCPALWARFYTLEDDRPFFCDRDGVKRFDISEIGYERRNGYGWYNDGGLKVLKKYEKWKKKLNKHFLEKI</sequence>
<keyword evidence="1" id="KW-0732">Signal</keyword>
<evidence type="ECO:0000313" key="3">
    <source>
        <dbReference type="Proteomes" id="UP000396835"/>
    </source>
</evidence>
<dbReference type="GO" id="GO:0016829">
    <property type="term" value="F:lyase activity"/>
    <property type="evidence" value="ECO:0007669"/>
    <property type="project" value="UniProtKB-KW"/>
</dbReference>
<reference evidence="2 3" key="1">
    <citation type="submission" date="2019-02" db="EMBL/GenBank/DDBJ databases">
        <authorList>
            <consortium name="Pathogen Informatics"/>
        </authorList>
    </citation>
    <scope>NUCLEOTIDE SEQUENCE [LARGE SCALE GENOMIC DNA]</scope>
    <source>
        <strain evidence="2 3">3012STDY7078512</strain>
    </source>
</reference>
<dbReference type="Gene3D" id="1.50.10.20">
    <property type="match status" value="1"/>
</dbReference>
<protein>
    <submittedName>
        <fullName evidence="2">Pectate lyase, PelA/Pel-15E family</fullName>
    </submittedName>
</protein>
<dbReference type="Proteomes" id="UP000396835">
    <property type="component" value="Unassembled WGS sequence"/>
</dbReference>
<evidence type="ECO:0000256" key="1">
    <source>
        <dbReference type="SAM" id="SignalP"/>
    </source>
</evidence>
<gene>
    <name evidence="2" type="ORF">NCTC7812_00552</name>
</gene>